<dbReference type="InterPro" id="IPR003607">
    <property type="entry name" value="HD/PDEase_dom"/>
</dbReference>
<reference evidence="4 5" key="1">
    <citation type="submission" date="2018-01" db="EMBL/GenBank/DDBJ databases">
        <authorList>
            <person name="Gaut B.S."/>
            <person name="Morton B.R."/>
            <person name="Clegg M.T."/>
            <person name="Duvall M.R."/>
        </authorList>
    </citation>
    <scope>NUCLEOTIDE SEQUENCE [LARGE SCALE GENOMIC DNA]</scope>
    <source>
        <strain evidence="4">Cupriavidus taiwanensis cmp 52</strain>
    </source>
</reference>
<dbReference type="InterPro" id="IPR023023">
    <property type="entry name" value="dNTPase_2"/>
</dbReference>
<dbReference type="InterPro" id="IPR006674">
    <property type="entry name" value="HD_domain"/>
</dbReference>
<evidence type="ECO:0000256" key="2">
    <source>
        <dbReference type="HAMAP-Rule" id="MF_01212"/>
    </source>
</evidence>
<comment type="similarity">
    <text evidence="2">Belongs to the dGTPase family. Type 2 subfamily.</text>
</comment>
<dbReference type="CDD" id="cd00077">
    <property type="entry name" value="HDc"/>
    <property type="match status" value="1"/>
</dbReference>
<dbReference type="SUPFAM" id="SSF109604">
    <property type="entry name" value="HD-domain/PDEase-like"/>
    <property type="match status" value="1"/>
</dbReference>
<proteinExistence type="inferred from homology"/>
<dbReference type="Pfam" id="PF13286">
    <property type="entry name" value="HD_assoc"/>
    <property type="match status" value="1"/>
</dbReference>
<feature type="domain" description="HD" evidence="3">
    <location>
        <begin position="71"/>
        <end position="239"/>
    </location>
</feature>
<sequence length="474" mass="53633">MKTKKLVTLYRESDFEREIGLPKRDGTGAYVDSRTPFRRDYARLIHSPAFRRLQGKTQLFPGIESDFFRNRLTHSLEVAQIADGIAIQLNTRDKNFSKHHIDTDLVQLAALAHDLGHPPFGHNGEYALDECMRDYGGFEGNAQTLRIVSRLEKRERNDTKSGGLNLTYRSLASLLKYDEPIPLISAQRKDSGKLVKGYYASETELVSTIKGAVCGNKRASDFKVVECQIMDLADDISYSTYDLEDALKAGFLTPLEIIHLAHTPEFLSKVTRKVAKAMDESIEPADVSKVYIEIFGGMVSEKLKDADFHKPVDLVKRISEIYSTSKRLAGDGHLRTAFTSELVKEFMAGISGQFNEKQPALSRVILKQETRLKIEALKHLAYEALIMSPRLKLVEYRGRDIVRGIFEAIDSKERGGHLLLPDDWRESYLSLESDELGRKRLICDFVAGMTDRYAVEFYARLTSVDSGLSFFKPM</sequence>
<dbReference type="InterPro" id="IPR026875">
    <property type="entry name" value="PHydrolase_assoc_dom"/>
</dbReference>
<dbReference type="PANTHER" id="PTHR11373">
    <property type="entry name" value="DEOXYNUCLEOSIDE TRIPHOSPHATE TRIPHOSPHOHYDROLASE"/>
    <property type="match status" value="1"/>
</dbReference>
<dbReference type="HAMAP" id="MF_01212">
    <property type="entry name" value="dGTPase_type2"/>
    <property type="match status" value="1"/>
</dbReference>
<evidence type="ECO:0000313" key="5">
    <source>
        <dbReference type="Proteomes" id="UP000256805"/>
    </source>
</evidence>
<dbReference type="Gene3D" id="1.10.3210.10">
    <property type="entry name" value="Hypothetical protein af1432"/>
    <property type="match status" value="1"/>
</dbReference>
<dbReference type="PROSITE" id="PS51831">
    <property type="entry name" value="HD"/>
    <property type="match status" value="1"/>
</dbReference>
<dbReference type="GO" id="GO:0008832">
    <property type="term" value="F:dGTPase activity"/>
    <property type="evidence" value="ECO:0007669"/>
    <property type="project" value="TreeGrafter"/>
</dbReference>
<protein>
    <recommendedName>
        <fullName evidence="2">Deoxyguanosinetriphosphate triphosphohydrolase-like protein</fullName>
    </recommendedName>
</protein>
<name>A0A375JES3_9BURK</name>
<evidence type="ECO:0000313" key="4">
    <source>
        <dbReference type="EMBL" id="SPS03071.1"/>
    </source>
</evidence>
<organism evidence="4 5">
    <name type="scientific">Cupriavidus taiwanensis</name>
    <dbReference type="NCBI Taxonomy" id="164546"/>
    <lineage>
        <taxon>Bacteria</taxon>
        <taxon>Pseudomonadati</taxon>
        <taxon>Pseudomonadota</taxon>
        <taxon>Betaproteobacteria</taxon>
        <taxon>Burkholderiales</taxon>
        <taxon>Burkholderiaceae</taxon>
        <taxon>Cupriavidus</taxon>
    </lineage>
</organism>
<dbReference type="AlphaFoldDB" id="A0A375JES3"/>
<evidence type="ECO:0000259" key="3">
    <source>
        <dbReference type="PROSITE" id="PS51831"/>
    </source>
</evidence>
<dbReference type="RefSeq" id="WP_116386614.1">
    <property type="nucleotide sequence ID" value="NZ_OVTA01000137.1"/>
</dbReference>
<dbReference type="SMART" id="SM00471">
    <property type="entry name" value="HDc"/>
    <property type="match status" value="1"/>
</dbReference>
<keyword evidence="1 2" id="KW-0378">Hydrolase</keyword>
<dbReference type="PANTHER" id="PTHR11373:SF32">
    <property type="entry name" value="DEOXYGUANOSINETRIPHOSPHATE TRIPHOSPHOHYDROLASE"/>
    <property type="match status" value="1"/>
</dbReference>
<accession>A0A375JES3</accession>
<gene>
    <name evidence="4" type="ORF">CBM2634_U80004</name>
</gene>
<dbReference type="InterPro" id="IPR006261">
    <property type="entry name" value="dGTPase"/>
</dbReference>
<dbReference type="InterPro" id="IPR050135">
    <property type="entry name" value="dGTPase-like"/>
</dbReference>
<evidence type="ECO:0000256" key="1">
    <source>
        <dbReference type="ARBA" id="ARBA00022801"/>
    </source>
</evidence>
<dbReference type="NCBIfam" id="TIGR01353">
    <property type="entry name" value="dGTP_triPase"/>
    <property type="match status" value="1"/>
</dbReference>
<dbReference type="GO" id="GO:0006203">
    <property type="term" value="P:dGTP catabolic process"/>
    <property type="evidence" value="ECO:0007669"/>
    <property type="project" value="TreeGrafter"/>
</dbReference>
<dbReference type="Proteomes" id="UP000256805">
    <property type="component" value="Unassembled WGS sequence"/>
</dbReference>
<dbReference type="Pfam" id="PF01966">
    <property type="entry name" value="HD"/>
    <property type="match status" value="1"/>
</dbReference>
<dbReference type="EMBL" id="OVTA01000137">
    <property type="protein sequence ID" value="SPS03071.1"/>
    <property type="molecule type" value="Genomic_DNA"/>
</dbReference>